<name>A0ABT8VN08_9FLAO</name>
<reference evidence="1" key="1">
    <citation type="submission" date="2023-07" db="EMBL/GenBank/DDBJ databases">
        <title>Wenyingzhuangia sp. chi5 genome sequencing and assembly.</title>
        <authorList>
            <person name="Park S."/>
        </authorList>
    </citation>
    <scope>NUCLEOTIDE SEQUENCE</scope>
    <source>
        <strain evidence="1">Chi5</strain>
    </source>
</reference>
<evidence type="ECO:0000313" key="2">
    <source>
        <dbReference type="Proteomes" id="UP001168642"/>
    </source>
</evidence>
<protein>
    <recommendedName>
        <fullName evidence="3">Glycosyl transferase family 2</fullName>
    </recommendedName>
</protein>
<accession>A0ABT8VN08</accession>
<dbReference type="RefSeq" id="WP_302882609.1">
    <property type="nucleotide sequence ID" value="NZ_JAUMIT010000001.1"/>
</dbReference>
<organism evidence="1 2">
    <name type="scientific">Wenyingzhuangia gilva</name>
    <dbReference type="NCBI Taxonomy" id="3057677"/>
    <lineage>
        <taxon>Bacteria</taxon>
        <taxon>Pseudomonadati</taxon>
        <taxon>Bacteroidota</taxon>
        <taxon>Flavobacteriia</taxon>
        <taxon>Flavobacteriales</taxon>
        <taxon>Flavobacteriaceae</taxon>
        <taxon>Wenyingzhuangia</taxon>
    </lineage>
</organism>
<dbReference type="Proteomes" id="UP001168642">
    <property type="component" value="Unassembled WGS sequence"/>
</dbReference>
<evidence type="ECO:0000313" key="1">
    <source>
        <dbReference type="EMBL" id="MDO3693337.1"/>
    </source>
</evidence>
<evidence type="ECO:0008006" key="3">
    <source>
        <dbReference type="Google" id="ProtNLM"/>
    </source>
</evidence>
<dbReference type="EMBL" id="JAUMIT010000001">
    <property type="protein sequence ID" value="MDO3693337.1"/>
    <property type="molecule type" value="Genomic_DNA"/>
</dbReference>
<comment type="caution">
    <text evidence="1">The sequence shown here is derived from an EMBL/GenBank/DDBJ whole genome shotgun (WGS) entry which is preliminary data.</text>
</comment>
<proteinExistence type="predicted"/>
<gene>
    <name evidence="1" type="ORF">QVZ41_00550</name>
</gene>
<sequence length="202" mass="24015">MKKTVIIIPLTNSIEEDVFKHFEDILEKTPEHVIFCIATNTENIHFDKLIKLQSKFQEKMIMLTHLHQKSLTNIIIQAHQYFLNNNDIEYFANYDFKNLVNINSLYNKIDTIVNNPNLSVVFCERHYDMEISILSQKTICLLTCFLNFNTKDYSICTNVINKTVAHHVYNKCDINNRIFFKIYFITKLYTLFGRKKIRLAIY</sequence>
<keyword evidence="2" id="KW-1185">Reference proteome</keyword>